<reference evidence="3" key="1">
    <citation type="submission" date="2017-02" db="UniProtKB">
        <authorList>
            <consortium name="WormBaseParasite"/>
        </authorList>
    </citation>
    <scope>IDENTIFICATION</scope>
</reference>
<protein>
    <submittedName>
        <fullName evidence="3">Uncharacterized protein</fullName>
    </submittedName>
</protein>
<dbReference type="Proteomes" id="UP000036681">
    <property type="component" value="Unplaced"/>
</dbReference>
<dbReference type="WBParaSite" id="ALUE_0000245401-mRNA-1">
    <property type="protein sequence ID" value="ALUE_0000245401-mRNA-1"/>
    <property type="gene ID" value="ALUE_0000245401"/>
</dbReference>
<name>A0A0M3HLQ9_ASCLU</name>
<keyword evidence="2" id="KW-1185">Reference proteome</keyword>
<accession>A0A0M3HLQ9</accession>
<evidence type="ECO:0000313" key="3">
    <source>
        <dbReference type="WBParaSite" id="ALUE_0000245401-mRNA-1"/>
    </source>
</evidence>
<feature type="region of interest" description="Disordered" evidence="1">
    <location>
        <begin position="18"/>
        <end position="63"/>
    </location>
</feature>
<proteinExistence type="predicted"/>
<evidence type="ECO:0000256" key="1">
    <source>
        <dbReference type="SAM" id="MobiDB-lite"/>
    </source>
</evidence>
<organism evidence="2 3">
    <name type="scientific">Ascaris lumbricoides</name>
    <name type="common">Giant roundworm</name>
    <dbReference type="NCBI Taxonomy" id="6252"/>
    <lineage>
        <taxon>Eukaryota</taxon>
        <taxon>Metazoa</taxon>
        <taxon>Ecdysozoa</taxon>
        <taxon>Nematoda</taxon>
        <taxon>Chromadorea</taxon>
        <taxon>Rhabditida</taxon>
        <taxon>Spirurina</taxon>
        <taxon>Ascaridomorpha</taxon>
        <taxon>Ascaridoidea</taxon>
        <taxon>Ascarididae</taxon>
        <taxon>Ascaris</taxon>
    </lineage>
</organism>
<dbReference type="AlphaFoldDB" id="A0A0M3HLQ9"/>
<sequence length="96" mass="10393">MLNKVKKLVMATLSELITARDDTPPPPPQQGTPHHPGSGFQGGVIPSHLMRSSQGSPGVDRMPQLKQLVLSADEDVTASHQTQPSSMVRCFLFFCP</sequence>
<evidence type="ECO:0000313" key="2">
    <source>
        <dbReference type="Proteomes" id="UP000036681"/>
    </source>
</evidence>